<keyword evidence="4" id="KW-1185">Reference proteome</keyword>
<evidence type="ECO:0000313" key="3">
    <source>
        <dbReference type="EMBL" id="WFD26105.1"/>
    </source>
</evidence>
<dbReference type="SUPFAM" id="SSF53254">
    <property type="entry name" value="Phosphoglycerate mutase-like"/>
    <property type="match status" value="1"/>
</dbReference>
<feature type="compositionally biased region" description="Basic and acidic residues" evidence="2">
    <location>
        <begin position="195"/>
        <end position="210"/>
    </location>
</feature>
<dbReference type="GO" id="GO:0005829">
    <property type="term" value="C:cytosol"/>
    <property type="evidence" value="ECO:0007669"/>
    <property type="project" value="TreeGrafter"/>
</dbReference>
<organism evidence="3 4">
    <name type="scientific">Malassezia nana</name>
    <dbReference type="NCBI Taxonomy" id="180528"/>
    <lineage>
        <taxon>Eukaryota</taxon>
        <taxon>Fungi</taxon>
        <taxon>Dikarya</taxon>
        <taxon>Basidiomycota</taxon>
        <taxon>Ustilaginomycotina</taxon>
        <taxon>Malasseziomycetes</taxon>
        <taxon>Malasseziales</taxon>
        <taxon>Malasseziaceae</taxon>
        <taxon>Malassezia</taxon>
    </lineage>
</organism>
<protein>
    <submittedName>
        <fullName evidence="3">Uncharacterized protein</fullName>
    </submittedName>
</protein>
<dbReference type="GO" id="GO:0045820">
    <property type="term" value="P:negative regulation of glycolytic process"/>
    <property type="evidence" value="ECO:0007669"/>
    <property type="project" value="TreeGrafter"/>
</dbReference>
<evidence type="ECO:0000256" key="1">
    <source>
        <dbReference type="ARBA" id="ARBA00022801"/>
    </source>
</evidence>
<reference evidence="3" key="1">
    <citation type="submission" date="2023-03" db="EMBL/GenBank/DDBJ databases">
        <title>Mating type loci evolution in Malassezia.</title>
        <authorList>
            <person name="Coelho M.A."/>
        </authorList>
    </citation>
    <scope>NUCLEOTIDE SEQUENCE</scope>
    <source>
        <strain evidence="3">CBS 9557</strain>
    </source>
</reference>
<dbReference type="InterPro" id="IPR051695">
    <property type="entry name" value="Phosphoglycerate_Mutase"/>
</dbReference>
<accession>A0AAF0EK92</accession>
<dbReference type="SMART" id="SM00855">
    <property type="entry name" value="PGAM"/>
    <property type="match status" value="1"/>
</dbReference>
<dbReference type="InterPro" id="IPR029033">
    <property type="entry name" value="His_PPase_superfam"/>
</dbReference>
<sequence>MSDIAPTGPRAFLTLIRHAESQANVDRVLQGVTDAPLSSRGEEQLRKLEAGWRLDNQRRTSAYALPKPTLIVTSPLGRARKTSNAVARGCGIREVLLSDATTFRSPACRPPAPQAHPSVLVDAGLSERNFGAAECTRKSELVAGYERPPRAEIGRAESHSQFEKRVRGTGLKWIEWLRHHAASTNATTEAVIPTHEPEIKSSDDHRKDTDAPSATEPEVAKRDDPQNYTLARASVDAHAANAVGEIPHLVLVSHGQWINAFLSHHFPEMRQGQDAYYIRSLNTALFTMELVENGAQSLRLVRKNDTSHLGPDAPRPTKRRAVQSTRLTDMWHAAPSASSFSK</sequence>
<dbReference type="Proteomes" id="UP001213623">
    <property type="component" value="Chromosome 2"/>
</dbReference>
<evidence type="ECO:0000313" key="4">
    <source>
        <dbReference type="Proteomes" id="UP001213623"/>
    </source>
</evidence>
<dbReference type="InterPro" id="IPR013078">
    <property type="entry name" value="His_Pase_superF_clade-1"/>
</dbReference>
<dbReference type="Pfam" id="PF00300">
    <property type="entry name" value="His_Phos_1"/>
    <property type="match status" value="1"/>
</dbReference>
<dbReference type="GO" id="GO:0004331">
    <property type="term" value="F:fructose-2,6-bisphosphate 2-phosphatase activity"/>
    <property type="evidence" value="ECO:0007669"/>
    <property type="project" value="TreeGrafter"/>
</dbReference>
<dbReference type="PANTHER" id="PTHR46517:SF1">
    <property type="entry name" value="FRUCTOSE-2,6-BISPHOSPHATASE TIGAR"/>
    <property type="match status" value="1"/>
</dbReference>
<evidence type="ECO:0000256" key="2">
    <source>
        <dbReference type="SAM" id="MobiDB-lite"/>
    </source>
</evidence>
<keyword evidence="1" id="KW-0378">Hydrolase</keyword>
<name>A0AAF0EK92_9BASI</name>
<dbReference type="PANTHER" id="PTHR46517">
    <property type="entry name" value="FRUCTOSE-2,6-BISPHOSPHATASE TIGAR"/>
    <property type="match status" value="1"/>
</dbReference>
<dbReference type="EMBL" id="CP119893">
    <property type="protein sequence ID" value="WFD26105.1"/>
    <property type="molecule type" value="Genomic_DNA"/>
</dbReference>
<dbReference type="Gene3D" id="3.40.50.1240">
    <property type="entry name" value="Phosphoglycerate mutase-like"/>
    <property type="match status" value="1"/>
</dbReference>
<gene>
    <name evidence="3" type="ORF">MNAN1_001080</name>
</gene>
<dbReference type="AlphaFoldDB" id="A0AAF0EK92"/>
<dbReference type="CDD" id="cd07067">
    <property type="entry name" value="HP_PGM_like"/>
    <property type="match status" value="1"/>
</dbReference>
<feature type="region of interest" description="Disordered" evidence="2">
    <location>
        <begin position="305"/>
        <end position="328"/>
    </location>
</feature>
<proteinExistence type="predicted"/>
<dbReference type="GO" id="GO:0043456">
    <property type="term" value="P:regulation of pentose-phosphate shunt"/>
    <property type="evidence" value="ECO:0007669"/>
    <property type="project" value="TreeGrafter"/>
</dbReference>
<feature type="region of interest" description="Disordered" evidence="2">
    <location>
        <begin position="185"/>
        <end position="226"/>
    </location>
</feature>